<sequence>MAIPNSAAVLPHVASILRIDGKAYLRDATGLLQPLKAGDEIREGQQFVVAADGGMELRLADGETIAVGGGREILADREFLRQEPVEGIDAAVKALAGTEAERVIASLNAGRDPLADLDPTAAGLSGSDGSNAGHSFVRVLRIAEELSGQSFEFSSAAAAQELALPETSQPDIQAEAPAAADPATPPVAATLSLSSSATTVTEGGSVVYTATVSSPVTGTPLILTLSNGQTITIPVGSTSGSSAPYAVRGDDVYAQGDQTLSISVSSSSGGGFSTLDTSASSATANTTVQDDTDLTTVSLSASSTAAEGGTITYTASLDHAAATPVTVALSNGSSITIAAGATTGSVSVPAPSDDVYVDAGNTSVTITGTSGGGFERLVASSTPAVTAVSDTIDTTSATLTASSSVAEGSTITYTVTLASVVT</sequence>
<protein>
    <submittedName>
        <fullName evidence="2">Retention module-containing protein</fullName>
    </submittedName>
</protein>
<evidence type="ECO:0000313" key="2">
    <source>
        <dbReference type="EMBL" id="MET1491187.1"/>
    </source>
</evidence>
<dbReference type="InterPro" id="IPR046779">
    <property type="entry name" value="LapA_adhesin_dom"/>
</dbReference>
<feature type="domain" description="LapA adhesin" evidence="1">
    <location>
        <begin position="293"/>
        <end position="391"/>
    </location>
</feature>
<feature type="non-terminal residue" evidence="2">
    <location>
        <position position="422"/>
    </location>
</feature>
<organism evidence="2 3">
    <name type="scientific">Uliginosibacterium paludis</name>
    <dbReference type="NCBI Taxonomy" id="1615952"/>
    <lineage>
        <taxon>Bacteria</taxon>
        <taxon>Pseudomonadati</taxon>
        <taxon>Pseudomonadota</taxon>
        <taxon>Betaproteobacteria</taxon>
        <taxon>Rhodocyclales</taxon>
        <taxon>Zoogloeaceae</taxon>
        <taxon>Uliginosibacterium</taxon>
    </lineage>
</organism>
<dbReference type="RefSeq" id="WP_353978466.1">
    <property type="nucleotide sequence ID" value="NZ_JBEWLZ010000009.1"/>
</dbReference>
<evidence type="ECO:0000259" key="1">
    <source>
        <dbReference type="Pfam" id="PF20579"/>
    </source>
</evidence>
<dbReference type="EMBL" id="JBEWLZ010000009">
    <property type="protein sequence ID" value="MET1491187.1"/>
    <property type="molecule type" value="Genomic_DNA"/>
</dbReference>
<dbReference type="NCBIfam" id="NF033682">
    <property type="entry name" value="retention_LapA"/>
    <property type="match status" value="1"/>
</dbReference>
<evidence type="ECO:0000313" key="3">
    <source>
        <dbReference type="Proteomes" id="UP001548590"/>
    </source>
</evidence>
<gene>
    <name evidence="2" type="ORF">ABVT11_15215</name>
</gene>
<feature type="domain" description="LapA adhesin" evidence="1">
    <location>
        <begin position="189"/>
        <end position="290"/>
    </location>
</feature>
<comment type="caution">
    <text evidence="2">The sequence shown here is derived from an EMBL/GenBank/DDBJ whole genome shotgun (WGS) entry which is preliminary data.</text>
</comment>
<dbReference type="InterPro" id="IPR047777">
    <property type="entry name" value="LapA-like_RM"/>
</dbReference>
<name>A0ABV2CTV0_9RHOO</name>
<reference evidence="2 3" key="1">
    <citation type="submission" date="2024-07" db="EMBL/GenBank/DDBJ databases">
        <title>Uliginosibacterium paludis KCTC:42655.</title>
        <authorList>
            <person name="Kim M.K."/>
        </authorList>
    </citation>
    <scope>NUCLEOTIDE SEQUENCE [LARGE SCALE GENOMIC DNA]</scope>
    <source>
        <strain evidence="2 3">KCTC 42655</strain>
    </source>
</reference>
<dbReference type="Pfam" id="PF20579">
    <property type="entry name" value="LapA"/>
    <property type="match status" value="2"/>
</dbReference>
<accession>A0ABV2CTV0</accession>
<proteinExistence type="predicted"/>
<keyword evidence="3" id="KW-1185">Reference proteome</keyword>
<dbReference type="Proteomes" id="UP001548590">
    <property type="component" value="Unassembled WGS sequence"/>
</dbReference>